<evidence type="ECO:0000256" key="10">
    <source>
        <dbReference type="ARBA" id="ARBA00023136"/>
    </source>
</evidence>
<dbReference type="InterPro" id="IPR003660">
    <property type="entry name" value="HAMP_dom"/>
</dbReference>
<evidence type="ECO:0000313" key="15">
    <source>
        <dbReference type="Proteomes" id="UP001058713"/>
    </source>
</evidence>
<dbReference type="SMART" id="SM00304">
    <property type="entry name" value="HAMP"/>
    <property type="match status" value="1"/>
</dbReference>
<dbReference type="Pfam" id="PF02518">
    <property type="entry name" value="HATPase_c"/>
    <property type="match status" value="1"/>
</dbReference>
<evidence type="ECO:0000259" key="13">
    <source>
        <dbReference type="PROSITE" id="PS50885"/>
    </source>
</evidence>
<evidence type="ECO:0000256" key="8">
    <source>
        <dbReference type="ARBA" id="ARBA00022989"/>
    </source>
</evidence>
<organism evidence="14 15">
    <name type="scientific">Leisingera caerulea</name>
    <name type="common">Phaeobacter caeruleus</name>
    <dbReference type="NCBI Taxonomy" id="506591"/>
    <lineage>
        <taxon>Bacteria</taxon>
        <taxon>Pseudomonadati</taxon>
        <taxon>Pseudomonadota</taxon>
        <taxon>Alphaproteobacteria</taxon>
        <taxon>Rhodobacterales</taxon>
        <taxon>Roseobacteraceae</taxon>
        <taxon>Leisingera</taxon>
    </lineage>
</organism>
<keyword evidence="9" id="KW-0902">Two-component regulatory system</keyword>
<dbReference type="PROSITE" id="PS50109">
    <property type="entry name" value="HIS_KIN"/>
    <property type="match status" value="1"/>
</dbReference>
<evidence type="ECO:0000313" key="14">
    <source>
        <dbReference type="EMBL" id="UWQ56427.1"/>
    </source>
</evidence>
<dbReference type="CDD" id="cd00082">
    <property type="entry name" value="HisKA"/>
    <property type="match status" value="1"/>
</dbReference>
<dbReference type="Pfam" id="PF00672">
    <property type="entry name" value="HAMP"/>
    <property type="match status" value="1"/>
</dbReference>
<dbReference type="SMART" id="SM00387">
    <property type="entry name" value="HATPase_c"/>
    <property type="match status" value="1"/>
</dbReference>
<dbReference type="PROSITE" id="PS50885">
    <property type="entry name" value="HAMP"/>
    <property type="match status" value="1"/>
</dbReference>
<evidence type="ECO:0000256" key="7">
    <source>
        <dbReference type="ARBA" id="ARBA00022777"/>
    </source>
</evidence>
<keyword evidence="14" id="KW-0614">Plasmid</keyword>
<feature type="transmembrane region" description="Helical" evidence="11">
    <location>
        <begin position="156"/>
        <end position="179"/>
    </location>
</feature>
<dbReference type="InterPro" id="IPR003594">
    <property type="entry name" value="HATPase_dom"/>
</dbReference>
<dbReference type="Pfam" id="PF00512">
    <property type="entry name" value="HisKA"/>
    <property type="match status" value="1"/>
</dbReference>
<dbReference type="InterPro" id="IPR005467">
    <property type="entry name" value="His_kinase_dom"/>
</dbReference>
<dbReference type="EC" id="2.7.13.3" evidence="3"/>
<feature type="transmembrane region" description="Helical" evidence="11">
    <location>
        <begin position="21"/>
        <end position="43"/>
    </location>
</feature>
<protein>
    <recommendedName>
        <fullName evidence="3">histidine kinase</fullName>
        <ecNumber evidence="3">2.7.13.3</ecNumber>
    </recommendedName>
</protein>
<comment type="catalytic activity">
    <reaction evidence="1">
        <text>ATP + protein L-histidine = ADP + protein N-phospho-L-histidine.</text>
        <dbReference type="EC" id="2.7.13.3"/>
    </reaction>
</comment>
<accession>A0A9Q9HQW5</accession>
<dbReference type="InterPro" id="IPR004358">
    <property type="entry name" value="Sig_transdc_His_kin-like_C"/>
</dbReference>
<evidence type="ECO:0000256" key="5">
    <source>
        <dbReference type="ARBA" id="ARBA00022679"/>
    </source>
</evidence>
<sequence>MPADLLDRARALLRSSPMRQSLWLSLLFVAASSISLGITYYVAHGAQRQAIEESLTQDMAGYRATPSAAALAALVNAETRETDPHRRLLSYRRPGGRVVAGNAAIMQQQAGFRVVALGREPVEISGRFISLSEHIHGGLLTVAQSAKPLDDLRQTFLWVFLFSLLPATALAVLGGMLLARRSARSLRGIENTLSALTSGELGARVPESGQTHGDLTRIGHSVNRMAQAQQQATEALRQVSADIAHDLKTPIQRVAVQLARLQDVPDLPEEAQALADKALEETRGITSTFQALLQIAQLEDGAPRSRFEPVDLCEVAATFAEIYEPAAEEQNRTLSLSLPDAPVTVTGDRALLGQLLANLIENALRHTPEGTGISLSLRRDGAAAVLSVRDRGPGIPEAEHQKVLRRLYRLERSRTTPGSGLGLSLVAAIASLHGAELRLSDAEPGLRVEVLFTP</sequence>
<dbReference type="RefSeq" id="WP_259973100.1">
    <property type="nucleotide sequence ID" value="NZ_CP081075.1"/>
</dbReference>
<dbReference type="SMART" id="SM00388">
    <property type="entry name" value="HisKA"/>
    <property type="match status" value="1"/>
</dbReference>
<dbReference type="Gene3D" id="6.10.340.10">
    <property type="match status" value="1"/>
</dbReference>
<gene>
    <name evidence="14" type="ORF">K3721_21020</name>
</gene>
<dbReference type="InterPro" id="IPR050428">
    <property type="entry name" value="TCS_sensor_his_kinase"/>
</dbReference>
<proteinExistence type="predicted"/>
<dbReference type="PANTHER" id="PTHR45436">
    <property type="entry name" value="SENSOR HISTIDINE KINASE YKOH"/>
    <property type="match status" value="1"/>
</dbReference>
<dbReference type="InterPro" id="IPR003661">
    <property type="entry name" value="HisK_dim/P_dom"/>
</dbReference>
<keyword evidence="5" id="KW-0808">Transferase</keyword>
<feature type="domain" description="Histidine kinase" evidence="12">
    <location>
        <begin position="242"/>
        <end position="454"/>
    </location>
</feature>
<dbReference type="PRINTS" id="PR00344">
    <property type="entry name" value="BCTRLSENSOR"/>
</dbReference>
<dbReference type="AlphaFoldDB" id="A0A9Q9HQW5"/>
<dbReference type="SUPFAM" id="SSF47384">
    <property type="entry name" value="Homodimeric domain of signal transducing histidine kinase"/>
    <property type="match status" value="1"/>
</dbReference>
<evidence type="ECO:0000256" key="2">
    <source>
        <dbReference type="ARBA" id="ARBA00004370"/>
    </source>
</evidence>
<keyword evidence="8 11" id="KW-1133">Transmembrane helix</keyword>
<reference evidence="14" key="1">
    <citation type="submission" date="2021-08" db="EMBL/GenBank/DDBJ databases">
        <authorList>
            <person name="Nwanade C."/>
            <person name="Wang M."/>
            <person name="Masoudi A."/>
            <person name="Yu Z."/>
            <person name="Liu J."/>
        </authorList>
    </citation>
    <scope>NUCLEOTIDE SEQUENCE</scope>
    <source>
        <strain evidence="14">S122</strain>
        <plasmid evidence="14">unnamed5</plasmid>
    </source>
</reference>
<evidence type="ECO:0000256" key="4">
    <source>
        <dbReference type="ARBA" id="ARBA00022553"/>
    </source>
</evidence>
<dbReference type="Gene3D" id="3.30.565.10">
    <property type="entry name" value="Histidine kinase-like ATPase, C-terminal domain"/>
    <property type="match status" value="1"/>
</dbReference>
<dbReference type="InterPro" id="IPR036097">
    <property type="entry name" value="HisK_dim/P_sf"/>
</dbReference>
<dbReference type="SUPFAM" id="SSF55874">
    <property type="entry name" value="ATPase domain of HSP90 chaperone/DNA topoisomerase II/histidine kinase"/>
    <property type="match status" value="1"/>
</dbReference>
<keyword evidence="10 11" id="KW-0472">Membrane</keyword>
<dbReference type="EMBL" id="CP081075">
    <property type="protein sequence ID" value="UWQ56427.1"/>
    <property type="molecule type" value="Genomic_DNA"/>
</dbReference>
<dbReference type="GO" id="GO:0000155">
    <property type="term" value="F:phosphorelay sensor kinase activity"/>
    <property type="evidence" value="ECO:0007669"/>
    <property type="project" value="InterPro"/>
</dbReference>
<geneLocation type="plasmid" evidence="14 15">
    <name>unnamed5</name>
</geneLocation>
<keyword evidence="4" id="KW-0597">Phosphoprotein</keyword>
<dbReference type="Gene3D" id="1.10.287.130">
    <property type="match status" value="1"/>
</dbReference>
<dbReference type="GO" id="GO:0005886">
    <property type="term" value="C:plasma membrane"/>
    <property type="evidence" value="ECO:0007669"/>
    <property type="project" value="TreeGrafter"/>
</dbReference>
<evidence type="ECO:0000256" key="3">
    <source>
        <dbReference type="ARBA" id="ARBA00012438"/>
    </source>
</evidence>
<keyword evidence="6 11" id="KW-0812">Transmembrane</keyword>
<dbReference type="PANTHER" id="PTHR45436:SF8">
    <property type="entry name" value="HISTIDINE KINASE"/>
    <property type="match status" value="1"/>
</dbReference>
<evidence type="ECO:0000259" key="12">
    <source>
        <dbReference type="PROSITE" id="PS50109"/>
    </source>
</evidence>
<evidence type="ECO:0000256" key="1">
    <source>
        <dbReference type="ARBA" id="ARBA00000085"/>
    </source>
</evidence>
<name>A0A9Q9HQW5_LEICA</name>
<dbReference type="Proteomes" id="UP001058713">
    <property type="component" value="Plasmid unnamed5"/>
</dbReference>
<keyword evidence="7 14" id="KW-0418">Kinase</keyword>
<dbReference type="KEGG" id="lcae:K3721_21020"/>
<dbReference type="InterPro" id="IPR036890">
    <property type="entry name" value="HATPase_C_sf"/>
</dbReference>
<feature type="domain" description="HAMP" evidence="13">
    <location>
        <begin position="180"/>
        <end position="234"/>
    </location>
</feature>
<evidence type="ECO:0000256" key="11">
    <source>
        <dbReference type="SAM" id="Phobius"/>
    </source>
</evidence>
<comment type="subcellular location">
    <subcellularLocation>
        <location evidence="2">Membrane</location>
    </subcellularLocation>
</comment>
<evidence type="ECO:0000256" key="9">
    <source>
        <dbReference type="ARBA" id="ARBA00023012"/>
    </source>
</evidence>
<evidence type="ECO:0000256" key="6">
    <source>
        <dbReference type="ARBA" id="ARBA00022692"/>
    </source>
</evidence>